<sequence>MLNKELEIFKKNLSSYTQSCRKFFLKQGAFSLYHSKNMDNFIKKAYDIVLKDYFDDFSPPSDNIPFCVLASKAYANNSLCFNESISLIFVYKDIKAFHLKPMIKAFIEILNDAHLQIDSVILEFNGLYNASNELKTSIIQTRFICGSRILFKGIKTKFESILKENKNDFAKLLLENFKEFDIPFIKQEFNILKDFGGLNHLRSLESLLVLFKTSPKNYALNFIDEKNLSELRLAGDFLLSLKSAMNLLSAKDEDEFLLINVHDLSELMYKKAKKHFGANELLVQKAL</sequence>
<reference evidence="1" key="1">
    <citation type="submission" date="2019-12" db="EMBL/GenBank/DDBJ databases">
        <authorList>
            <consortium name="GenomeTrakr network: Whole genome sequencing for foodborne pathogen traceback"/>
        </authorList>
    </citation>
    <scope>NUCLEOTIDE SEQUENCE</scope>
    <source>
        <strain evidence="1">PNUSAC014198</strain>
    </source>
</reference>
<feature type="non-terminal residue" evidence="1">
    <location>
        <position position="287"/>
    </location>
</feature>
<dbReference type="AlphaFoldDB" id="A0A6F9JLB8"/>
<dbReference type="EMBL" id="AANJCZ010000011">
    <property type="protein sequence ID" value="EDP0120194.1"/>
    <property type="molecule type" value="Genomic_DNA"/>
</dbReference>
<keyword evidence="1" id="KW-0808">Transferase</keyword>
<name>A0A6F9JLB8_CAMJU</name>
<accession>A0A6F9JLB8</accession>
<comment type="caution">
    <text evidence="1">The sequence shown here is derived from an EMBL/GenBank/DDBJ whole genome shotgun (WGS) entry which is preliminary data.</text>
</comment>
<proteinExistence type="predicted"/>
<dbReference type="GO" id="GO:0016740">
    <property type="term" value="F:transferase activity"/>
    <property type="evidence" value="ECO:0007669"/>
    <property type="project" value="UniProtKB-KW"/>
</dbReference>
<evidence type="ECO:0000313" key="1">
    <source>
        <dbReference type="EMBL" id="EDP0120194.1"/>
    </source>
</evidence>
<protein>
    <submittedName>
        <fullName evidence="1">Nucleotidyltransferase</fullName>
    </submittedName>
</protein>
<gene>
    <name evidence="1" type="ORF">GQ909_04780</name>
</gene>
<organism evidence="1">
    <name type="scientific">Campylobacter jejuni</name>
    <dbReference type="NCBI Taxonomy" id="197"/>
    <lineage>
        <taxon>Bacteria</taxon>
        <taxon>Pseudomonadati</taxon>
        <taxon>Campylobacterota</taxon>
        <taxon>Epsilonproteobacteria</taxon>
        <taxon>Campylobacterales</taxon>
        <taxon>Campylobacteraceae</taxon>
        <taxon>Campylobacter</taxon>
    </lineage>
</organism>